<dbReference type="Pfam" id="PF13447">
    <property type="entry name" value="Multi-haem_cyto"/>
    <property type="match status" value="1"/>
</dbReference>
<dbReference type="SUPFAM" id="SSF48695">
    <property type="entry name" value="Multiheme cytochromes"/>
    <property type="match status" value="1"/>
</dbReference>
<dbReference type="Gene3D" id="1.20.850.10">
    <property type="entry name" value="Hydroxylamine Oxidoreductase, Chain A, domain 2"/>
    <property type="match status" value="1"/>
</dbReference>
<evidence type="ECO:0000259" key="3">
    <source>
        <dbReference type="Pfam" id="PF22142"/>
    </source>
</evidence>
<evidence type="ECO:0000256" key="2">
    <source>
        <dbReference type="SAM" id="MobiDB-lite"/>
    </source>
</evidence>
<dbReference type="GO" id="GO:0016491">
    <property type="term" value="F:oxidoreductase activity"/>
    <property type="evidence" value="ECO:0007669"/>
    <property type="project" value="TreeGrafter"/>
</dbReference>
<dbReference type="InterPro" id="IPR054394">
    <property type="entry name" value="Hao_C"/>
</dbReference>
<dbReference type="InterPro" id="IPR036280">
    <property type="entry name" value="Multihaem_cyt_sf"/>
</dbReference>
<feature type="compositionally biased region" description="Basic and acidic residues" evidence="2">
    <location>
        <begin position="102"/>
        <end position="112"/>
    </location>
</feature>
<organism evidence="4 5">
    <name type="scientific">Candidatus Jettenia ecosi</name>
    <dbReference type="NCBI Taxonomy" id="2494326"/>
    <lineage>
        <taxon>Bacteria</taxon>
        <taxon>Pseudomonadati</taxon>
        <taxon>Planctomycetota</taxon>
        <taxon>Candidatus Brocadiia</taxon>
        <taxon>Candidatus Brocadiales</taxon>
        <taxon>Candidatus Brocadiaceae</taxon>
        <taxon>Candidatus Jettenia</taxon>
    </lineage>
</organism>
<keyword evidence="1" id="KW-0732">Signal</keyword>
<comment type="caution">
    <text evidence="4">The sequence shown here is derived from an EMBL/GenBank/DDBJ whole genome shotgun (WGS) entry which is preliminary data.</text>
</comment>
<protein>
    <submittedName>
        <fullName evidence="4">Hydroxylamine oxidoreductase</fullName>
    </submittedName>
</protein>
<gene>
    <name evidence="4" type="ORF">JETT_3146</name>
</gene>
<name>A0A533Q7L0_9BACT</name>
<evidence type="ECO:0000256" key="1">
    <source>
        <dbReference type="ARBA" id="ARBA00022729"/>
    </source>
</evidence>
<dbReference type="InterPro" id="IPR051829">
    <property type="entry name" value="Multiheme_Cytochr_ET"/>
</dbReference>
<dbReference type="AlphaFoldDB" id="A0A533Q7L0"/>
<dbReference type="PANTHER" id="PTHR35038">
    <property type="entry name" value="DISSIMILATORY SULFITE REDUCTASE SIRA"/>
    <property type="match status" value="1"/>
</dbReference>
<evidence type="ECO:0000313" key="4">
    <source>
        <dbReference type="EMBL" id="TLD40575.1"/>
    </source>
</evidence>
<dbReference type="Gene3D" id="1.10.780.10">
    <property type="entry name" value="Hydroxylamine Oxidoreductase, Chain A, domain 1"/>
    <property type="match status" value="1"/>
</dbReference>
<feature type="domain" description="Hydroxylamine oxidoreductase C-terminal" evidence="3">
    <location>
        <begin position="548"/>
        <end position="573"/>
    </location>
</feature>
<dbReference type="Pfam" id="PF22142">
    <property type="entry name" value="Hao_C"/>
    <property type="match status" value="1"/>
</dbReference>
<dbReference type="Proteomes" id="UP000319783">
    <property type="component" value="Unassembled WGS sequence"/>
</dbReference>
<feature type="compositionally biased region" description="Basic and acidic residues" evidence="2">
    <location>
        <begin position="73"/>
        <end position="95"/>
    </location>
</feature>
<sequence>MLFEFKEGKVYMVKEVRCIVSLIMIALFVCTGFGCENTSVRKAEAVTAPKITKETIEKPAVTQAVQESVVAQPKEEVKKEEAKQEAPAAEEHKESYAGCPSKQEEMASHPKDTRTIQEIISQITGEKIGPDNSGDLYHNGLTATYTGPKEVFPGEGKFGKLFSFLPIIRWYDPDHYYTPNMAVPGEFKHEECVMCHTVQTPGIVAQWKKSKHASTEKGVVGCDKCHGNNHQQLYMPSWRHCGECHPEQQSGHRDGKLGSHAYAFHVNVVETPWQIAKPAEEVTACATCHGIAENRCDGCHTRHDFSLAEARKPNNCGICHTGLDHYEYEMYRESYHGMIYESEQHTWDWTKPLKPANYKTPTCAFCHMKDGEHNAQKASTIYSHMGTSLVDRGAPKFKEERQNWINTCKGCHSPRFAADQLNAMDEAVKLSFTKWREAMKIVMDLYNDGMLDPMPNDLAPDYAGHYTFSLLGGEGRMYNVSDIERTSFEMLVYVTNAVYKAMAHGAMYGATYGKGAFLQDRWLVQVKSEASRLRRLRALEDKVGIKHKAYDFWKHGEYTDLLLGWRRKPGDVDKSACKHEGENCLVD</sequence>
<reference evidence="4 5" key="1">
    <citation type="submission" date="2019-04" db="EMBL/GenBank/DDBJ databases">
        <title>Genome of a novel bacterium Candidatus Jettenia ecosi reconstructed from metagenome of an anammox bioreactor.</title>
        <authorList>
            <person name="Mardanov A.V."/>
            <person name="Beletsky A.V."/>
            <person name="Ravin N.V."/>
            <person name="Botchkova E.A."/>
            <person name="Litti Y.V."/>
            <person name="Nozhevnikova A.N."/>
        </authorList>
    </citation>
    <scope>NUCLEOTIDE SEQUENCE [LARGE SCALE GENOMIC DNA]</scope>
    <source>
        <strain evidence="4">J2</strain>
    </source>
</reference>
<dbReference type="EMBL" id="SULG01000092">
    <property type="protein sequence ID" value="TLD40575.1"/>
    <property type="molecule type" value="Genomic_DNA"/>
</dbReference>
<accession>A0A533Q7L0</accession>
<evidence type="ECO:0000313" key="5">
    <source>
        <dbReference type="Proteomes" id="UP000319783"/>
    </source>
</evidence>
<proteinExistence type="predicted"/>
<feature type="region of interest" description="Disordered" evidence="2">
    <location>
        <begin position="71"/>
        <end position="112"/>
    </location>
</feature>
<dbReference type="PROSITE" id="PS51257">
    <property type="entry name" value="PROKAR_LIPOPROTEIN"/>
    <property type="match status" value="1"/>
</dbReference>
<dbReference type="PANTHER" id="PTHR35038:SF8">
    <property type="entry name" value="C-TYPE POLYHEME CYTOCHROME OMCC"/>
    <property type="match status" value="1"/>
</dbReference>